<dbReference type="GO" id="GO:0046872">
    <property type="term" value="F:metal ion binding"/>
    <property type="evidence" value="ECO:0007669"/>
    <property type="project" value="UniProtKB-KW"/>
</dbReference>
<keyword evidence="9" id="KW-0411">Iron-sulfur</keyword>
<dbReference type="PANTHER" id="PTHR11601:SF34">
    <property type="entry name" value="CYSTEINE DESULFURASE"/>
    <property type="match status" value="1"/>
</dbReference>
<evidence type="ECO:0000313" key="14">
    <source>
        <dbReference type="EMBL" id="SEA27433.1"/>
    </source>
</evidence>
<dbReference type="PROSITE" id="PS00595">
    <property type="entry name" value="AA_TRANSFER_CLASS_5"/>
    <property type="match status" value="1"/>
</dbReference>
<name>A0A1H3ZUN2_9BACT</name>
<evidence type="ECO:0000256" key="12">
    <source>
        <dbReference type="SAM" id="Coils"/>
    </source>
</evidence>
<proteinExistence type="inferred from homology"/>
<evidence type="ECO:0000256" key="1">
    <source>
        <dbReference type="ARBA" id="ARBA00001933"/>
    </source>
</evidence>
<evidence type="ECO:0000256" key="5">
    <source>
        <dbReference type="ARBA" id="ARBA00022679"/>
    </source>
</evidence>
<dbReference type="SUPFAM" id="SSF53383">
    <property type="entry name" value="PLP-dependent transferases"/>
    <property type="match status" value="1"/>
</dbReference>
<evidence type="ECO:0000256" key="9">
    <source>
        <dbReference type="ARBA" id="ARBA00023014"/>
    </source>
</evidence>
<dbReference type="GO" id="GO:0051536">
    <property type="term" value="F:iron-sulfur cluster binding"/>
    <property type="evidence" value="ECO:0007669"/>
    <property type="project" value="UniProtKB-KW"/>
</dbReference>
<evidence type="ECO:0000256" key="10">
    <source>
        <dbReference type="ARBA" id="ARBA00050776"/>
    </source>
</evidence>
<evidence type="ECO:0000256" key="6">
    <source>
        <dbReference type="ARBA" id="ARBA00022723"/>
    </source>
</evidence>
<comment type="function">
    <text evidence="2">Catalyzes the removal of elemental sulfur atoms from cysteine to produce alanine. Seems to participate in the biosynthesis of the nitrogenase metalloclusters by providing the inorganic sulfur required for the Fe-S core formation.</text>
</comment>
<keyword evidence="7" id="KW-0663">Pyridoxal phosphate</keyword>
<accession>A0A1H3ZUN2</accession>
<dbReference type="Proteomes" id="UP000199409">
    <property type="component" value="Unassembled WGS sequence"/>
</dbReference>
<dbReference type="InterPro" id="IPR017773">
    <property type="entry name" value="Cys_deSase_NifS_proteobacteria"/>
</dbReference>
<evidence type="ECO:0000313" key="15">
    <source>
        <dbReference type="Proteomes" id="UP000199409"/>
    </source>
</evidence>
<dbReference type="InterPro" id="IPR015424">
    <property type="entry name" value="PyrdxlP-dep_Trfase"/>
</dbReference>
<dbReference type="PANTHER" id="PTHR11601">
    <property type="entry name" value="CYSTEINE DESULFURYLASE FAMILY MEMBER"/>
    <property type="match status" value="1"/>
</dbReference>
<dbReference type="InterPro" id="IPR015421">
    <property type="entry name" value="PyrdxlP-dep_Trfase_major"/>
</dbReference>
<dbReference type="GO" id="GO:0006534">
    <property type="term" value="P:cysteine metabolic process"/>
    <property type="evidence" value="ECO:0007669"/>
    <property type="project" value="InterPro"/>
</dbReference>
<feature type="coiled-coil region" evidence="12">
    <location>
        <begin position="272"/>
        <end position="299"/>
    </location>
</feature>
<keyword evidence="8" id="KW-0408">Iron</keyword>
<comment type="cofactor">
    <cofactor evidence="1 11">
        <name>pyridoxal 5'-phosphate</name>
        <dbReference type="ChEBI" id="CHEBI:597326"/>
    </cofactor>
</comment>
<evidence type="ECO:0000256" key="2">
    <source>
        <dbReference type="ARBA" id="ARBA00003120"/>
    </source>
</evidence>
<keyword evidence="12" id="KW-0175">Coiled coil</keyword>
<dbReference type="EMBL" id="FNQN01000004">
    <property type="protein sequence ID" value="SEA27433.1"/>
    <property type="molecule type" value="Genomic_DNA"/>
</dbReference>
<dbReference type="GO" id="GO:0031071">
    <property type="term" value="F:cysteine desulfurase activity"/>
    <property type="evidence" value="ECO:0007669"/>
    <property type="project" value="UniProtKB-EC"/>
</dbReference>
<comment type="catalytic activity">
    <reaction evidence="10">
        <text>(sulfur carrier)-H + L-cysteine = (sulfur carrier)-SH + L-alanine</text>
        <dbReference type="Rhea" id="RHEA:43892"/>
        <dbReference type="Rhea" id="RHEA-COMP:14737"/>
        <dbReference type="Rhea" id="RHEA-COMP:14739"/>
        <dbReference type="ChEBI" id="CHEBI:29917"/>
        <dbReference type="ChEBI" id="CHEBI:35235"/>
        <dbReference type="ChEBI" id="CHEBI:57972"/>
        <dbReference type="ChEBI" id="CHEBI:64428"/>
        <dbReference type="EC" id="2.8.1.7"/>
    </reaction>
</comment>
<dbReference type="Gene3D" id="1.10.260.50">
    <property type="match status" value="1"/>
</dbReference>
<dbReference type="InterPro" id="IPR020578">
    <property type="entry name" value="Aminotrans_V_PyrdxlP_BS"/>
</dbReference>
<evidence type="ECO:0000256" key="7">
    <source>
        <dbReference type="ARBA" id="ARBA00022898"/>
    </source>
</evidence>
<evidence type="ECO:0000256" key="4">
    <source>
        <dbReference type="ARBA" id="ARBA00012239"/>
    </source>
</evidence>
<keyword evidence="6" id="KW-0479">Metal-binding</keyword>
<organism evidence="14 15">
    <name type="scientific">Desulfuromusa kysingii</name>
    <dbReference type="NCBI Taxonomy" id="37625"/>
    <lineage>
        <taxon>Bacteria</taxon>
        <taxon>Pseudomonadati</taxon>
        <taxon>Thermodesulfobacteriota</taxon>
        <taxon>Desulfuromonadia</taxon>
        <taxon>Desulfuromonadales</taxon>
        <taxon>Geopsychrobacteraceae</taxon>
        <taxon>Desulfuromusa</taxon>
    </lineage>
</organism>
<keyword evidence="15" id="KW-1185">Reference proteome</keyword>
<sequence length="405" mass="44811">MTVYSNCHVITFNYRQSGIMERIYLDNNATTIVDPAVRDTMEPFYCHMYGNPNSLHLFGIEVRPYLHQAMEQLYSGIGASDADDIIINSCATEGNNTVILGFYFNLLKDTRKKHIITTQLEHPCVRESCRFLERHGVKVTYLAPDRDGLITAKMVKDAITDQTALVSVMWANNETGIILPIEEISKVCKEQGVYLHSDAVQAIGKVKVDLQKVRVDFLTFSAHKFHGPKGVGGLYIRDGLNLPPLLHGGEQMGGHRAGTVNVAGTVAMGKAIELANASLDFENREVRRLRDKLEDALLKNADVLVVGKRELRTPNTLYVSIRGVEGESMIWDLNQNGIAASTGSACASESLEASPILTAIGADRELAHTGVRFSLSRFTTEKEIDITIEVANKAIERLRQLSTSY</sequence>
<dbReference type="STRING" id="37625.SAMN05660420_01684"/>
<dbReference type="EC" id="2.8.1.7" evidence="4"/>
<dbReference type="AlphaFoldDB" id="A0A1H3ZUN2"/>
<evidence type="ECO:0000256" key="3">
    <source>
        <dbReference type="ARBA" id="ARBA00006490"/>
    </source>
</evidence>
<dbReference type="FunFam" id="3.40.640.10:FF:000084">
    <property type="entry name" value="IscS-like cysteine desulfurase"/>
    <property type="match status" value="1"/>
</dbReference>
<evidence type="ECO:0000259" key="13">
    <source>
        <dbReference type="Pfam" id="PF00266"/>
    </source>
</evidence>
<comment type="similarity">
    <text evidence="3">Belongs to the class-V pyridoxal-phosphate-dependent aminotransferase family. NifS/IscS subfamily.</text>
</comment>
<dbReference type="Gene3D" id="3.90.1150.10">
    <property type="entry name" value="Aspartate Aminotransferase, domain 1"/>
    <property type="match status" value="1"/>
</dbReference>
<dbReference type="InterPro" id="IPR016454">
    <property type="entry name" value="Cysteine_dSase"/>
</dbReference>
<dbReference type="Gene3D" id="3.40.640.10">
    <property type="entry name" value="Type I PLP-dependent aspartate aminotransferase-like (Major domain)"/>
    <property type="match status" value="1"/>
</dbReference>
<evidence type="ECO:0000256" key="11">
    <source>
        <dbReference type="RuleBase" id="RU004504"/>
    </source>
</evidence>
<keyword evidence="5" id="KW-0808">Transferase</keyword>
<dbReference type="InterPro" id="IPR015422">
    <property type="entry name" value="PyrdxlP-dep_Trfase_small"/>
</dbReference>
<evidence type="ECO:0000256" key="8">
    <source>
        <dbReference type="ARBA" id="ARBA00023004"/>
    </source>
</evidence>
<dbReference type="Pfam" id="PF00266">
    <property type="entry name" value="Aminotran_5"/>
    <property type="match status" value="1"/>
</dbReference>
<feature type="domain" description="Aminotransferase class V" evidence="13">
    <location>
        <begin position="23"/>
        <end position="385"/>
    </location>
</feature>
<dbReference type="PIRSF" id="PIRSF005572">
    <property type="entry name" value="NifS"/>
    <property type="match status" value="1"/>
</dbReference>
<gene>
    <name evidence="14" type="ORF">SAMN05660420_01684</name>
</gene>
<protein>
    <recommendedName>
        <fullName evidence="4">cysteine desulfurase</fullName>
        <ecNumber evidence="4">2.8.1.7</ecNumber>
    </recommendedName>
</protein>
<reference evidence="14 15" key="1">
    <citation type="submission" date="2016-10" db="EMBL/GenBank/DDBJ databases">
        <authorList>
            <person name="de Groot N.N."/>
        </authorList>
    </citation>
    <scope>NUCLEOTIDE SEQUENCE [LARGE SCALE GENOMIC DNA]</scope>
    <source>
        <strain evidence="14 15">DSM 7343</strain>
    </source>
</reference>
<dbReference type="InterPro" id="IPR000192">
    <property type="entry name" value="Aminotrans_V_dom"/>
</dbReference>
<dbReference type="NCBIfam" id="TIGR03403">
    <property type="entry name" value="nifS_epsilon"/>
    <property type="match status" value="1"/>
</dbReference>